<proteinExistence type="predicted"/>
<accession>A0A1G6XMZ0</accession>
<evidence type="ECO:0000313" key="2">
    <source>
        <dbReference type="EMBL" id="SDD79123.1"/>
    </source>
</evidence>
<evidence type="ECO:0000313" key="3">
    <source>
        <dbReference type="Proteomes" id="UP000198823"/>
    </source>
</evidence>
<dbReference type="EMBL" id="FNAR01000001">
    <property type="protein sequence ID" value="SDD79123.1"/>
    <property type="molecule type" value="Genomic_DNA"/>
</dbReference>
<dbReference type="AlphaFoldDB" id="A0A1G6XMZ0"/>
<reference evidence="2 3" key="1">
    <citation type="submission" date="2016-10" db="EMBL/GenBank/DDBJ databases">
        <authorList>
            <person name="de Groot N.N."/>
        </authorList>
    </citation>
    <scope>NUCLEOTIDE SEQUENCE [LARGE SCALE GENOMIC DNA]</scope>
    <source>
        <strain evidence="2 3">CGMCC 1.6762</strain>
    </source>
</reference>
<name>A0A1G6XMZ0_9BACL</name>
<dbReference type="Proteomes" id="UP000198823">
    <property type="component" value="Unassembled WGS sequence"/>
</dbReference>
<gene>
    <name evidence="2" type="ORF">SAMN04488126_101103</name>
</gene>
<organism evidence="2 3">
    <name type="scientific">Bhargavaea beijingensis</name>
    <dbReference type="NCBI Taxonomy" id="426756"/>
    <lineage>
        <taxon>Bacteria</taxon>
        <taxon>Bacillati</taxon>
        <taxon>Bacillota</taxon>
        <taxon>Bacilli</taxon>
        <taxon>Bacillales</taxon>
        <taxon>Caryophanaceae</taxon>
        <taxon>Bhargavaea</taxon>
    </lineage>
</organism>
<sequence>MWSQVARNRSKTYQQGERINIYLSRDLTPEFIDWINTQSDLSNFFLYAAQQLYRKTGFVDVAEVMPRKINFELAGAEDRDLFIPEAAPPAPVRAEKPIVELEPEPEPEPPKEPAPAWGALDDFDDPFA</sequence>
<protein>
    <submittedName>
        <fullName evidence="2">Uncharacterized protein</fullName>
    </submittedName>
</protein>
<feature type="region of interest" description="Disordered" evidence="1">
    <location>
        <begin position="93"/>
        <end position="128"/>
    </location>
</feature>
<evidence type="ECO:0000256" key="1">
    <source>
        <dbReference type="SAM" id="MobiDB-lite"/>
    </source>
</evidence>